<reference evidence="1" key="2">
    <citation type="journal article" date="2015" name="Fish Shellfish Immunol.">
        <title>Early steps in the European eel (Anguilla anguilla)-Vibrio vulnificus interaction in the gills: Role of the RtxA13 toxin.</title>
        <authorList>
            <person name="Callol A."/>
            <person name="Pajuelo D."/>
            <person name="Ebbesson L."/>
            <person name="Teles M."/>
            <person name="MacKenzie S."/>
            <person name="Amaro C."/>
        </authorList>
    </citation>
    <scope>NUCLEOTIDE SEQUENCE</scope>
</reference>
<organism evidence="1">
    <name type="scientific">Anguilla anguilla</name>
    <name type="common">European freshwater eel</name>
    <name type="synonym">Muraena anguilla</name>
    <dbReference type="NCBI Taxonomy" id="7936"/>
    <lineage>
        <taxon>Eukaryota</taxon>
        <taxon>Metazoa</taxon>
        <taxon>Chordata</taxon>
        <taxon>Craniata</taxon>
        <taxon>Vertebrata</taxon>
        <taxon>Euteleostomi</taxon>
        <taxon>Actinopterygii</taxon>
        <taxon>Neopterygii</taxon>
        <taxon>Teleostei</taxon>
        <taxon>Anguilliformes</taxon>
        <taxon>Anguillidae</taxon>
        <taxon>Anguilla</taxon>
    </lineage>
</organism>
<evidence type="ECO:0000313" key="1">
    <source>
        <dbReference type="EMBL" id="JAH82126.1"/>
    </source>
</evidence>
<dbReference type="AlphaFoldDB" id="A0A0E9VVL1"/>
<name>A0A0E9VVL1_ANGAN</name>
<reference evidence="1" key="1">
    <citation type="submission" date="2014-11" db="EMBL/GenBank/DDBJ databases">
        <authorList>
            <person name="Amaro Gonzalez C."/>
        </authorList>
    </citation>
    <scope>NUCLEOTIDE SEQUENCE</scope>
</reference>
<protein>
    <submittedName>
        <fullName evidence="1">Uncharacterized protein</fullName>
    </submittedName>
</protein>
<sequence>MDFSSSTHLVEIYTYLQYTLTSHGVKAEYVGKFENGLLLVAPEICGKVLLSSSKLKLSH</sequence>
<accession>A0A0E9VVL1</accession>
<dbReference type="EMBL" id="GBXM01026451">
    <property type="protein sequence ID" value="JAH82126.1"/>
    <property type="molecule type" value="Transcribed_RNA"/>
</dbReference>
<proteinExistence type="predicted"/>